<proteinExistence type="predicted"/>
<evidence type="ECO:0000313" key="1">
    <source>
        <dbReference type="EMBL" id="MQR48467.1"/>
    </source>
</evidence>
<dbReference type="AlphaFoldDB" id="A0A7X1SGA9"/>
<sequence>MKLLEKNEAKLAWANGEPLLINNNGWTDFHPLEWSISVFDKYEFALKPREIQIGEMLVPEPIREAPKKGTVCFSPSILTEKAYQQFKWRDSKQDKLLLERGMVHLDEFNVIKHAVALVRISGGSCVINLDAQSDDSVIDVSTDIPDPSEVELALGTLFKDGDAPKEQSLELTSESNYEVELKSLLDELENTTSPGSANDLVSRTRHWSEEQRKPLLDAINKRLTTFAQPQAKEPPSLMVQIQTAPDLATLDILEVDIGGKPQEIQTKLMDFVKKRRFELMEAAKTASEVSHAV</sequence>
<dbReference type="Proteomes" id="UP000461234">
    <property type="component" value="Unassembled WGS sequence"/>
</dbReference>
<protein>
    <submittedName>
        <fullName evidence="1">Uncharacterized protein</fullName>
    </submittedName>
</protein>
<reference evidence="1 2" key="1">
    <citation type="submission" date="2019-10" db="EMBL/GenBank/DDBJ databases">
        <title>Genetic environment of the oxa23 gene and comparative analysis of carbapenem resistant Acinetobacter baumannii isolates belonging to global clone 1, lineage 2 recovered in a burns hospital outbreak in 2012-2013.</title>
        <authorList>
            <person name="Douraghi M."/>
            <person name="Aris P."/>
            <person name="Kenyon J."/>
            <person name="Hamidian M."/>
        </authorList>
    </citation>
    <scope>NUCLEOTIDE SEQUENCE [LARGE SCALE GENOMIC DNA]</scope>
    <source>
        <strain evidence="1 2">ABS103</strain>
    </source>
</reference>
<evidence type="ECO:0000313" key="2">
    <source>
        <dbReference type="Proteomes" id="UP000461234"/>
    </source>
</evidence>
<dbReference type="RefSeq" id="WP_000770494.1">
    <property type="nucleotide sequence ID" value="NZ_CP012952.1"/>
</dbReference>
<organism evidence="1 2">
    <name type="scientific">Acinetobacter baumannii</name>
    <dbReference type="NCBI Taxonomy" id="470"/>
    <lineage>
        <taxon>Bacteria</taxon>
        <taxon>Pseudomonadati</taxon>
        <taxon>Pseudomonadota</taxon>
        <taxon>Gammaproteobacteria</taxon>
        <taxon>Moraxellales</taxon>
        <taxon>Moraxellaceae</taxon>
        <taxon>Acinetobacter</taxon>
        <taxon>Acinetobacter calcoaceticus/baumannii complex</taxon>
    </lineage>
</organism>
<dbReference type="EMBL" id="WIOC01000003">
    <property type="protein sequence ID" value="MQR48467.1"/>
    <property type="molecule type" value="Genomic_DNA"/>
</dbReference>
<gene>
    <name evidence="1" type="ORF">F2P40_03845</name>
</gene>
<comment type="caution">
    <text evidence="1">The sequence shown here is derived from an EMBL/GenBank/DDBJ whole genome shotgun (WGS) entry which is preliminary data.</text>
</comment>
<name>A0A7X1SGA9_ACIBA</name>
<accession>A0A7X1SGA9</accession>